<dbReference type="Proteomes" id="UP000199468">
    <property type="component" value="Unassembled WGS sequence"/>
</dbReference>
<gene>
    <name evidence="1" type="ORF">SAMN05421844_104458</name>
</gene>
<evidence type="ECO:0000313" key="2">
    <source>
        <dbReference type="Proteomes" id="UP000199468"/>
    </source>
</evidence>
<keyword evidence="2" id="KW-1185">Reference proteome</keyword>
<reference evidence="1 2" key="1">
    <citation type="submission" date="2016-10" db="EMBL/GenBank/DDBJ databases">
        <authorList>
            <person name="Varghese N."/>
            <person name="Submissions S."/>
        </authorList>
    </citation>
    <scope>NUCLEOTIDE SEQUENCE [LARGE SCALE GENOMIC DNA]</scope>
    <source>
        <strain evidence="1 2">DSM 26672</strain>
    </source>
</reference>
<accession>A0ABY0P1G8</accession>
<comment type="caution">
    <text evidence="1">The sequence shown here is derived from an EMBL/GenBank/DDBJ whole genome shotgun (WGS) entry which is preliminary data.</text>
</comment>
<protein>
    <submittedName>
        <fullName evidence="1">Uncharacterized protein</fullName>
    </submittedName>
</protein>
<proteinExistence type="predicted"/>
<organism evidence="1 2">
    <name type="scientific">Bosea robiniae</name>
    <dbReference type="NCBI Taxonomy" id="1036780"/>
    <lineage>
        <taxon>Bacteria</taxon>
        <taxon>Pseudomonadati</taxon>
        <taxon>Pseudomonadota</taxon>
        <taxon>Alphaproteobacteria</taxon>
        <taxon>Hyphomicrobiales</taxon>
        <taxon>Boseaceae</taxon>
        <taxon>Bosea</taxon>
    </lineage>
</organism>
<sequence>MTHFLMLTAGAATLTFFGVAIARRLARAIDHADARR</sequence>
<dbReference type="EMBL" id="FNBZ01000004">
    <property type="protein sequence ID" value="SDG60135.1"/>
    <property type="molecule type" value="Genomic_DNA"/>
</dbReference>
<name>A0ABY0P1G8_9HYPH</name>
<evidence type="ECO:0000313" key="1">
    <source>
        <dbReference type="EMBL" id="SDG60135.1"/>
    </source>
</evidence>